<sequence length="186" mass="20307">MPDTEHTEQKLAAEEAGATNTRRGSFFDRFRSKSHIQSPDNEDTAKSEQDTSSLFSTNTTHSRYPLLGRKSSTTPDQADKKPKKEKRESMASRGAFRIEYTASGLPIAIENKDWPPGVSYKTSSQMKQLKNADGSGGLGAFYEKSGSIAPGGENAGNIGPDPDWVPGLAEAEREKLKKDTSGKYVF</sequence>
<dbReference type="EMBL" id="JAPDRQ010000104">
    <property type="protein sequence ID" value="KAJ9655113.1"/>
    <property type="molecule type" value="Genomic_DNA"/>
</dbReference>
<protein>
    <submittedName>
        <fullName evidence="1">Uncharacterized protein</fullName>
    </submittedName>
</protein>
<evidence type="ECO:0000313" key="1">
    <source>
        <dbReference type="EMBL" id="KAJ9655113.1"/>
    </source>
</evidence>
<organism evidence="1 2">
    <name type="scientific">Neophaeococcomyces mojaviensis</name>
    <dbReference type="NCBI Taxonomy" id="3383035"/>
    <lineage>
        <taxon>Eukaryota</taxon>
        <taxon>Fungi</taxon>
        <taxon>Dikarya</taxon>
        <taxon>Ascomycota</taxon>
        <taxon>Pezizomycotina</taxon>
        <taxon>Eurotiomycetes</taxon>
        <taxon>Chaetothyriomycetidae</taxon>
        <taxon>Chaetothyriales</taxon>
        <taxon>Chaetothyriales incertae sedis</taxon>
        <taxon>Neophaeococcomyces</taxon>
    </lineage>
</organism>
<comment type="caution">
    <text evidence="1">The sequence shown here is derived from an EMBL/GenBank/DDBJ whole genome shotgun (WGS) entry which is preliminary data.</text>
</comment>
<gene>
    <name evidence="1" type="ORF">H2198_005969</name>
</gene>
<proteinExistence type="predicted"/>
<evidence type="ECO:0000313" key="2">
    <source>
        <dbReference type="Proteomes" id="UP001172386"/>
    </source>
</evidence>
<reference evidence="1" key="1">
    <citation type="submission" date="2022-10" db="EMBL/GenBank/DDBJ databases">
        <title>Culturing micro-colonial fungi from biological soil crusts in the Mojave desert and describing Neophaeococcomyces mojavensis, and introducing the new genera and species Taxawa tesnikishii.</title>
        <authorList>
            <person name="Kurbessoian T."/>
            <person name="Stajich J.E."/>
        </authorList>
    </citation>
    <scope>NUCLEOTIDE SEQUENCE</scope>
    <source>
        <strain evidence="1">JES_112</strain>
    </source>
</reference>
<keyword evidence="2" id="KW-1185">Reference proteome</keyword>
<dbReference type="Proteomes" id="UP001172386">
    <property type="component" value="Unassembled WGS sequence"/>
</dbReference>
<name>A0ACC3A4S5_9EURO</name>
<accession>A0ACC3A4S5</accession>